<feature type="domain" description="Outer membrane cytochrome MtrC/MtrF-like" evidence="9">
    <location>
        <begin position="220"/>
        <end position="366"/>
    </location>
</feature>
<dbReference type="PANTHER" id="PTHR35038">
    <property type="entry name" value="DISSIMILATORY SULFITE REDUCTASE SIRA"/>
    <property type="match status" value="1"/>
</dbReference>
<comment type="subcellular location">
    <subcellularLocation>
        <location evidence="1">Cell envelope</location>
    </subcellularLocation>
</comment>
<keyword evidence="4" id="KW-0479">Metal-binding</keyword>
<evidence type="ECO:0000259" key="8">
    <source>
        <dbReference type="Pfam" id="PF03264"/>
    </source>
</evidence>
<dbReference type="EMBL" id="UOGE01000084">
    <property type="protein sequence ID" value="VAX23347.1"/>
    <property type="molecule type" value="Genomic_DNA"/>
</dbReference>
<dbReference type="Pfam" id="PF22113">
    <property type="entry name" value="Mtrc-MtrF_II-IV_dom"/>
    <property type="match status" value="1"/>
</dbReference>
<dbReference type="InterPro" id="IPR005126">
    <property type="entry name" value="NapC/NirT_cyt_c_N"/>
</dbReference>
<accession>A0A3B1D3M0</accession>
<dbReference type="CDD" id="cd08168">
    <property type="entry name" value="Cytochrom_C3"/>
    <property type="match status" value="2"/>
</dbReference>
<reference evidence="10" key="1">
    <citation type="submission" date="2018-06" db="EMBL/GenBank/DDBJ databases">
        <authorList>
            <person name="Zhirakovskaya E."/>
        </authorList>
    </citation>
    <scope>NUCLEOTIDE SEQUENCE</scope>
</reference>
<dbReference type="InterPro" id="IPR038266">
    <property type="entry name" value="NapC/NirT_cytc_sf"/>
</dbReference>
<evidence type="ECO:0000256" key="4">
    <source>
        <dbReference type="ARBA" id="ARBA00022723"/>
    </source>
</evidence>
<keyword evidence="6" id="KW-0249">Electron transport</keyword>
<protein>
    <submittedName>
        <fullName evidence="10">Uncharacterized protein</fullName>
    </submittedName>
</protein>
<gene>
    <name evidence="10" type="ORF">MNBD_NITROSPINAE02-1002</name>
</gene>
<dbReference type="Gene3D" id="1.10.3820.10">
    <property type="entry name" value="Di-heme elbow motif domain"/>
    <property type="match status" value="1"/>
</dbReference>
<evidence type="ECO:0000256" key="3">
    <source>
        <dbReference type="ARBA" id="ARBA00022617"/>
    </source>
</evidence>
<evidence type="ECO:0000256" key="6">
    <source>
        <dbReference type="ARBA" id="ARBA00022982"/>
    </source>
</evidence>
<evidence type="ECO:0000313" key="10">
    <source>
        <dbReference type="EMBL" id="VAX23347.1"/>
    </source>
</evidence>
<keyword evidence="3" id="KW-0349">Heme</keyword>
<evidence type="ECO:0000259" key="9">
    <source>
        <dbReference type="Pfam" id="PF22113"/>
    </source>
</evidence>
<sequence>MSPKYTKALLAFVILLIVTIPFGLEYYTSQPSFCGSCHIMKKYYATWEKSKHRNIACVECHYAPGQQHTLTAKFKGLSQLFSYLATSGTEVRKKTRIDDSSCSTSNCHPLDEKFNSKKIKFTDKVSYVHKTHFDKTIEGQKLHCSTCHQHRSSSTHFEVPQENCFLCHFKNTGFNEGRGKCVLCHEMTDKPLQKQFENGGGPAGVKPITHKSLKEAGVLCTSCHIELIRGNGDIKEENCLDCHEAGEDLAKAQDKKLMHSAHVAKGEIDCHNCHTPIVHKETEDILEIVRSQCALCHPDHHLYQKALLTGEAVEGVASTPGLMSRVKTNCLACHTKEDTDKKGQKILRGSPEACVACHTKEHNKMLAEWKTTIAKELNFAKESEAKAAQMIARSKGKKQGDEIAEANKALAKGRHFLQIIEYGHGVHNRKYSIMLIDEALNNFDEIIDNFEDE</sequence>
<dbReference type="InterPro" id="IPR051829">
    <property type="entry name" value="Multiheme_Cytochr_ET"/>
</dbReference>
<dbReference type="GO" id="GO:0046872">
    <property type="term" value="F:metal ion binding"/>
    <property type="evidence" value="ECO:0007669"/>
    <property type="project" value="UniProtKB-KW"/>
</dbReference>
<evidence type="ECO:0000256" key="7">
    <source>
        <dbReference type="ARBA" id="ARBA00023004"/>
    </source>
</evidence>
<keyword evidence="7" id="KW-0408">Iron</keyword>
<proteinExistence type="predicted"/>
<evidence type="ECO:0000256" key="1">
    <source>
        <dbReference type="ARBA" id="ARBA00004196"/>
    </source>
</evidence>
<dbReference type="InterPro" id="IPR036280">
    <property type="entry name" value="Multihaem_cyt_sf"/>
</dbReference>
<dbReference type="Pfam" id="PF03264">
    <property type="entry name" value="Cytochrom_NNT"/>
    <property type="match status" value="1"/>
</dbReference>
<dbReference type="Gene3D" id="3.90.10.10">
    <property type="entry name" value="Cytochrome C3"/>
    <property type="match status" value="1"/>
</dbReference>
<dbReference type="PANTHER" id="PTHR35038:SF10">
    <property type="entry name" value="HIGH-MOLECULAR-WEIGHT CYTOCHROME C"/>
    <property type="match status" value="1"/>
</dbReference>
<dbReference type="InterPro" id="IPR054337">
    <property type="entry name" value="Mtrc-MtrF-like_dom_II/IV"/>
</dbReference>
<evidence type="ECO:0000256" key="5">
    <source>
        <dbReference type="ARBA" id="ARBA00022729"/>
    </source>
</evidence>
<organism evidence="10">
    <name type="scientific">hydrothermal vent metagenome</name>
    <dbReference type="NCBI Taxonomy" id="652676"/>
    <lineage>
        <taxon>unclassified sequences</taxon>
        <taxon>metagenomes</taxon>
        <taxon>ecological metagenomes</taxon>
    </lineage>
</organism>
<evidence type="ECO:0000256" key="2">
    <source>
        <dbReference type="ARBA" id="ARBA00022448"/>
    </source>
</evidence>
<keyword evidence="2" id="KW-0813">Transport</keyword>
<name>A0A3B1D3M0_9ZZZZ</name>
<feature type="domain" description="NapC/NirT cytochrome c N-terminal" evidence="8">
    <location>
        <begin position="14"/>
        <end position="91"/>
    </location>
</feature>
<dbReference type="SUPFAM" id="SSF48695">
    <property type="entry name" value="Multiheme cytochromes"/>
    <property type="match status" value="1"/>
</dbReference>
<keyword evidence="5" id="KW-0732">Signal</keyword>
<dbReference type="AlphaFoldDB" id="A0A3B1D3M0"/>